<proteinExistence type="predicted"/>
<comment type="caution">
    <text evidence="1">The sequence shown here is derived from an EMBL/GenBank/DDBJ whole genome shotgun (WGS) entry which is preliminary data.</text>
</comment>
<gene>
    <name evidence="1" type="ORF">PoB_001098700</name>
</gene>
<reference evidence="1 2" key="1">
    <citation type="journal article" date="2021" name="Elife">
        <title>Chloroplast acquisition without the gene transfer in kleptoplastic sea slugs, Plakobranchus ocellatus.</title>
        <authorList>
            <person name="Maeda T."/>
            <person name="Takahashi S."/>
            <person name="Yoshida T."/>
            <person name="Shimamura S."/>
            <person name="Takaki Y."/>
            <person name="Nagai Y."/>
            <person name="Toyoda A."/>
            <person name="Suzuki Y."/>
            <person name="Arimoto A."/>
            <person name="Ishii H."/>
            <person name="Satoh N."/>
            <person name="Nishiyama T."/>
            <person name="Hasebe M."/>
            <person name="Maruyama T."/>
            <person name="Minagawa J."/>
            <person name="Obokata J."/>
            <person name="Shigenobu S."/>
        </authorList>
    </citation>
    <scope>NUCLEOTIDE SEQUENCE [LARGE SCALE GENOMIC DNA]</scope>
</reference>
<organism evidence="1 2">
    <name type="scientific">Plakobranchus ocellatus</name>
    <dbReference type="NCBI Taxonomy" id="259542"/>
    <lineage>
        <taxon>Eukaryota</taxon>
        <taxon>Metazoa</taxon>
        <taxon>Spiralia</taxon>
        <taxon>Lophotrochozoa</taxon>
        <taxon>Mollusca</taxon>
        <taxon>Gastropoda</taxon>
        <taxon>Heterobranchia</taxon>
        <taxon>Euthyneura</taxon>
        <taxon>Panpulmonata</taxon>
        <taxon>Sacoglossa</taxon>
        <taxon>Placobranchoidea</taxon>
        <taxon>Plakobranchidae</taxon>
        <taxon>Plakobranchus</taxon>
    </lineage>
</organism>
<evidence type="ECO:0000313" key="2">
    <source>
        <dbReference type="Proteomes" id="UP000735302"/>
    </source>
</evidence>
<keyword evidence="2" id="KW-1185">Reference proteome</keyword>
<dbReference type="Proteomes" id="UP000735302">
    <property type="component" value="Unassembled WGS sequence"/>
</dbReference>
<name>A0AAV3YNG6_9GAST</name>
<sequence length="84" mass="9536">MEQPVENKSDSRQILNSSIGCVPVSAFKRKQSDIYYSQATIWRVKNRKRNSDDELLGLARAILLNPLAAREDEHDTSSTRLSTD</sequence>
<protein>
    <submittedName>
        <fullName evidence="1">Uncharacterized protein</fullName>
    </submittedName>
</protein>
<evidence type="ECO:0000313" key="1">
    <source>
        <dbReference type="EMBL" id="GFN84481.1"/>
    </source>
</evidence>
<accession>A0AAV3YNG6</accession>
<dbReference type="EMBL" id="BLXT01001319">
    <property type="protein sequence ID" value="GFN84481.1"/>
    <property type="molecule type" value="Genomic_DNA"/>
</dbReference>
<dbReference type="AlphaFoldDB" id="A0AAV3YNG6"/>